<dbReference type="AlphaFoldDB" id="A0A0F7ZGA0"/>
<dbReference type="InterPro" id="IPR040976">
    <property type="entry name" value="Pkinase_fungal"/>
</dbReference>
<dbReference type="OrthoDB" id="5584477at2759"/>
<evidence type="ECO:0000313" key="2">
    <source>
        <dbReference type="EMBL" id="KJZ70526.1"/>
    </source>
</evidence>
<dbReference type="PANTHER" id="PTHR38248:SF2">
    <property type="entry name" value="FUNK1 11"/>
    <property type="match status" value="1"/>
</dbReference>
<dbReference type="Proteomes" id="UP000054481">
    <property type="component" value="Unassembled WGS sequence"/>
</dbReference>
<keyword evidence="3" id="KW-1185">Reference proteome</keyword>
<organism evidence="2 3">
    <name type="scientific">Hirsutella minnesotensis 3608</name>
    <dbReference type="NCBI Taxonomy" id="1043627"/>
    <lineage>
        <taxon>Eukaryota</taxon>
        <taxon>Fungi</taxon>
        <taxon>Dikarya</taxon>
        <taxon>Ascomycota</taxon>
        <taxon>Pezizomycotina</taxon>
        <taxon>Sordariomycetes</taxon>
        <taxon>Hypocreomycetidae</taxon>
        <taxon>Hypocreales</taxon>
        <taxon>Ophiocordycipitaceae</taxon>
        <taxon>Hirsutella</taxon>
    </lineage>
</organism>
<dbReference type="Pfam" id="PF17667">
    <property type="entry name" value="Pkinase_fungal"/>
    <property type="match status" value="1"/>
</dbReference>
<feature type="domain" description="Fungal-type protein kinase" evidence="1">
    <location>
        <begin position="13"/>
        <end position="180"/>
    </location>
</feature>
<protein>
    <recommendedName>
        <fullName evidence="1">Fungal-type protein kinase domain-containing protein</fullName>
    </recommendedName>
</protein>
<name>A0A0F7ZGA0_9HYPO</name>
<evidence type="ECO:0000313" key="3">
    <source>
        <dbReference type="Proteomes" id="UP000054481"/>
    </source>
</evidence>
<reference evidence="2 3" key="1">
    <citation type="journal article" date="2014" name="Genome Biol. Evol.">
        <title>Comparative genomics and transcriptomics analyses reveal divergent lifestyle features of nematode endoparasitic fungus Hirsutella minnesotensis.</title>
        <authorList>
            <person name="Lai Y."/>
            <person name="Liu K."/>
            <person name="Zhang X."/>
            <person name="Zhang X."/>
            <person name="Li K."/>
            <person name="Wang N."/>
            <person name="Shu C."/>
            <person name="Wu Y."/>
            <person name="Wang C."/>
            <person name="Bushley K.E."/>
            <person name="Xiang M."/>
            <person name="Liu X."/>
        </authorList>
    </citation>
    <scope>NUCLEOTIDE SEQUENCE [LARGE SCALE GENOMIC DNA]</scope>
    <source>
        <strain evidence="2 3">3608</strain>
    </source>
</reference>
<evidence type="ECO:0000259" key="1">
    <source>
        <dbReference type="Pfam" id="PF17667"/>
    </source>
</evidence>
<proteinExistence type="predicted"/>
<sequence length="185" mass="21101">MTTHQFKDRNEQMDLLYQPAMKKADETFCYEHVLVVRGQKKSRDTSISKADLLQLTCHVRSVFADQPTRRFVHAFTLCASVMGLWVFDRSRSYNSGPFDIYKEPEKFAPALVGYATTDDDAMGLDTFIELKDGSRYITLDDANGGESKVRLTSPMMRQKGVVRRGTTCFMTRSKYVAKLSIVDIE</sequence>
<gene>
    <name evidence="2" type="ORF">HIM_10070</name>
</gene>
<dbReference type="PANTHER" id="PTHR38248">
    <property type="entry name" value="FUNK1 6"/>
    <property type="match status" value="1"/>
</dbReference>
<dbReference type="EMBL" id="KQ030620">
    <property type="protein sequence ID" value="KJZ70526.1"/>
    <property type="molecule type" value="Genomic_DNA"/>
</dbReference>
<accession>A0A0F7ZGA0</accession>